<evidence type="ECO:0000256" key="9">
    <source>
        <dbReference type="PIRSR" id="PIRSR000724-2"/>
    </source>
</evidence>
<comment type="catalytic activity">
    <reaction evidence="1 7 10">
        <text>(2R)-3-phosphoglycerate + ATP = (2R)-3-phospho-glyceroyl phosphate + ADP</text>
        <dbReference type="Rhea" id="RHEA:14801"/>
        <dbReference type="ChEBI" id="CHEBI:30616"/>
        <dbReference type="ChEBI" id="CHEBI:57604"/>
        <dbReference type="ChEBI" id="CHEBI:58272"/>
        <dbReference type="ChEBI" id="CHEBI:456216"/>
        <dbReference type="EC" id="2.7.2.3"/>
    </reaction>
</comment>
<dbReference type="EC" id="2.7.2.3" evidence="2 7"/>
<dbReference type="Gene3D" id="3.40.50.1260">
    <property type="entry name" value="Phosphoglycerate kinase, N-terminal domain"/>
    <property type="match status" value="2"/>
</dbReference>
<keyword evidence="7" id="KW-0324">Glycolysis</keyword>
<dbReference type="PIRSF" id="PIRSF000724">
    <property type="entry name" value="Pgk"/>
    <property type="match status" value="1"/>
</dbReference>
<dbReference type="InterPro" id="IPR036043">
    <property type="entry name" value="Phosphoglycerate_kinase_sf"/>
</dbReference>
<evidence type="ECO:0000256" key="2">
    <source>
        <dbReference type="ARBA" id="ARBA00013061"/>
    </source>
</evidence>
<feature type="binding site" evidence="8">
    <location>
        <position position="152"/>
    </location>
    <ligand>
        <name>(2R)-3-phosphoglycerate</name>
        <dbReference type="ChEBI" id="CHEBI:58272"/>
    </ligand>
</feature>
<feature type="binding site" evidence="7">
    <location>
        <begin position="358"/>
        <end position="361"/>
    </location>
    <ligand>
        <name>ATP</name>
        <dbReference type="ChEBI" id="CHEBI:30616"/>
    </ligand>
</feature>
<evidence type="ECO:0000256" key="7">
    <source>
        <dbReference type="HAMAP-Rule" id="MF_00145"/>
    </source>
</evidence>
<evidence type="ECO:0000256" key="4">
    <source>
        <dbReference type="ARBA" id="ARBA00022741"/>
    </source>
</evidence>
<keyword evidence="5 7" id="KW-0418">Kinase</keyword>
<comment type="caution">
    <text evidence="7">Lacks conserved residue(s) required for the propagation of feature annotation.</text>
</comment>
<dbReference type="EMBL" id="PFNM01000025">
    <property type="protein sequence ID" value="PIZ45033.1"/>
    <property type="molecule type" value="Genomic_DNA"/>
</dbReference>
<dbReference type="GO" id="GO:0043531">
    <property type="term" value="F:ADP binding"/>
    <property type="evidence" value="ECO:0007669"/>
    <property type="project" value="TreeGrafter"/>
</dbReference>
<feature type="binding site" evidence="7 8">
    <location>
        <begin position="44"/>
        <end position="46"/>
    </location>
    <ligand>
        <name>substrate</name>
    </ligand>
</feature>
<evidence type="ECO:0000256" key="10">
    <source>
        <dbReference type="RuleBase" id="RU000532"/>
    </source>
</evidence>
<dbReference type="GO" id="GO:0004618">
    <property type="term" value="F:phosphoglycerate kinase activity"/>
    <property type="evidence" value="ECO:0007669"/>
    <property type="project" value="UniProtKB-UniRule"/>
</dbReference>
<dbReference type="PANTHER" id="PTHR11406:SF23">
    <property type="entry name" value="PHOSPHOGLYCERATE KINASE 1, CHLOROPLASTIC-RELATED"/>
    <property type="match status" value="1"/>
</dbReference>
<comment type="pathway">
    <text evidence="7">Carbohydrate degradation; glycolysis; pyruvate from D-glyceraldehyde 3-phosphate: step 2/5.</text>
</comment>
<dbReference type="GO" id="GO:0005524">
    <property type="term" value="F:ATP binding"/>
    <property type="evidence" value="ECO:0007669"/>
    <property type="project" value="UniProtKB-KW"/>
</dbReference>
<keyword evidence="3 7" id="KW-0808">Transferase</keyword>
<dbReference type="Pfam" id="PF00162">
    <property type="entry name" value="PGK"/>
    <property type="match status" value="1"/>
</dbReference>
<accession>A0A2M7TGA2</accession>
<proteinExistence type="inferred from homology"/>
<evidence type="ECO:0000256" key="3">
    <source>
        <dbReference type="ARBA" id="ARBA00022679"/>
    </source>
</evidence>
<dbReference type="InterPro" id="IPR015824">
    <property type="entry name" value="Phosphoglycerate_kinase_N"/>
</dbReference>
<keyword evidence="7" id="KW-0963">Cytoplasm</keyword>
<comment type="subcellular location">
    <subcellularLocation>
        <location evidence="7">Cytoplasm</location>
    </subcellularLocation>
</comment>
<evidence type="ECO:0000256" key="6">
    <source>
        <dbReference type="ARBA" id="ARBA00022840"/>
    </source>
</evidence>
<evidence type="ECO:0000313" key="11">
    <source>
        <dbReference type="EMBL" id="PIZ45033.1"/>
    </source>
</evidence>
<dbReference type="HAMAP" id="MF_00145">
    <property type="entry name" value="Phosphoglyc_kinase"/>
    <property type="match status" value="1"/>
</dbReference>
<dbReference type="InterPro" id="IPR001576">
    <property type="entry name" value="Phosphoglycerate_kinase"/>
</dbReference>
<feature type="binding site" evidence="8">
    <location>
        <position position="185"/>
    </location>
    <ligand>
        <name>(2R)-3-phosphoglycerate</name>
        <dbReference type="ChEBI" id="CHEBI:58272"/>
    </ligand>
</feature>
<feature type="binding site" evidence="7">
    <location>
        <position position="60"/>
    </location>
    <ligand>
        <name>substrate</name>
    </ligand>
</feature>
<gene>
    <name evidence="7 11" type="primary">pgk</name>
    <name evidence="11" type="ORF">COY31_01195</name>
</gene>
<feature type="binding site" evidence="7">
    <location>
        <position position="152"/>
    </location>
    <ligand>
        <name>substrate</name>
    </ligand>
</feature>
<dbReference type="PANTHER" id="PTHR11406">
    <property type="entry name" value="PHOSPHOGLYCERATE KINASE"/>
    <property type="match status" value="1"/>
</dbReference>
<feature type="binding site" evidence="7 9">
    <location>
        <position position="234"/>
    </location>
    <ligand>
        <name>ATP</name>
        <dbReference type="ChEBI" id="CHEBI:30616"/>
    </ligand>
</feature>
<dbReference type="PRINTS" id="PR00477">
    <property type="entry name" value="PHGLYCKINASE"/>
</dbReference>
<dbReference type="AlphaFoldDB" id="A0A2M7TGA2"/>
<evidence type="ECO:0000313" key="12">
    <source>
        <dbReference type="Proteomes" id="UP000230553"/>
    </source>
</evidence>
<protein>
    <recommendedName>
        <fullName evidence="2 7">Phosphoglycerate kinase</fullName>
        <ecNumber evidence="2 7">2.7.2.3</ecNumber>
    </recommendedName>
</protein>
<reference evidence="12" key="1">
    <citation type="submission" date="2017-09" db="EMBL/GenBank/DDBJ databases">
        <title>Depth-based differentiation of microbial function through sediment-hosted aquifers and enrichment of novel symbionts in the deep terrestrial subsurface.</title>
        <authorList>
            <person name="Probst A.J."/>
            <person name="Ladd B."/>
            <person name="Jarett J.K."/>
            <person name="Geller-Mcgrath D.E."/>
            <person name="Sieber C.M.K."/>
            <person name="Emerson J.B."/>
            <person name="Anantharaman K."/>
            <person name="Thomas B.C."/>
            <person name="Malmstrom R."/>
            <person name="Stieglmeier M."/>
            <person name="Klingl A."/>
            <person name="Woyke T."/>
            <person name="Ryan C.M."/>
            <person name="Banfield J.F."/>
        </authorList>
    </citation>
    <scope>NUCLEOTIDE SEQUENCE [LARGE SCALE GENOMIC DNA]</scope>
</reference>
<feature type="binding site" evidence="7">
    <location>
        <position position="185"/>
    </location>
    <ligand>
        <name>substrate</name>
    </ligand>
</feature>
<dbReference type="UniPathway" id="UPA00109">
    <property type="reaction ID" value="UER00185"/>
</dbReference>
<comment type="subunit">
    <text evidence="7">Monomer.</text>
</comment>
<feature type="binding site" evidence="7 9">
    <location>
        <position position="332"/>
    </location>
    <ligand>
        <name>ATP</name>
        <dbReference type="ChEBI" id="CHEBI:30616"/>
    </ligand>
</feature>
<organism evidence="11 12">
    <name type="scientific">Candidatus Wolfebacteria bacterium CG_4_10_14_0_2_um_filter_39_18</name>
    <dbReference type="NCBI Taxonomy" id="1975061"/>
    <lineage>
        <taxon>Bacteria</taxon>
        <taxon>Candidatus Wolfeibacteriota</taxon>
    </lineage>
</organism>
<dbReference type="GO" id="GO:0005829">
    <property type="term" value="C:cytosol"/>
    <property type="evidence" value="ECO:0007669"/>
    <property type="project" value="TreeGrafter"/>
</dbReference>
<comment type="similarity">
    <text evidence="7 10">Belongs to the phosphoglycerate kinase family.</text>
</comment>
<dbReference type="SUPFAM" id="SSF53748">
    <property type="entry name" value="Phosphoglycerate kinase"/>
    <property type="match status" value="1"/>
</dbReference>
<sequence>MGSTCPVVKRSFYYRGSHHPLNMKYLSSLKTKNLSGKICLLRADFNIENAELSEKNIHPRIAAVLPAINFLTKKGAKVVILSHRGRPDTTSFKFQTSDFTLKPFAKILSKLLKEPVGFVEFSKINNLTNLTKFNFVRFVRFKKDVFLLENLRFNPGEEKNDKKFAKRLAILGDFYVNEAFGVSHRKNASVEAITKFLPSYAGFSLESEIKNLSKAINPRKPLIIVLGGIKIADKIGLIKNFWNKADGFLIGGGIANTFFAAQKMPMGNSVYEKEKLIFCKKLLKSPKIILPVDVIIKNDSILDIGVKTRKNYAEIIKKAKTIIWNGPMGYIEDKKFKKGSEAILKAILESKAFSVIGGGETVALLRAQNSKFKIPRSRTSNKFLRNYTGQASSLRGRQNSKLFISTGGGAMLEFLAGKKLPGLSALE</sequence>
<dbReference type="GO" id="GO:0006094">
    <property type="term" value="P:gluconeogenesis"/>
    <property type="evidence" value="ECO:0007669"/>
    <property type="project" value="TreeGrafter"/>
</dbReference>
<evidence type="ECO:0000256" key="1">
    <source>
        <dbReference type="ARBA" id="ARBA00000642"/>
    </source>
</evidence>
<feature type="binding site" evidence="8">
    <location>
        <position position="60"/>
    </location>
    <ligand>
        <name>(2R)-3-phosphoglycerate</name>
        <dbReference type="ChEBI" id="CHEBI:58272"/>
    </ligand>
</feature>
<keyword evidence="6 7" id="KW-0067">ATP-binding</keyword>
<evidence type="ECO:0000256" key="5">
    <source>
        <dbReference type="ARBA" id="ARBA00022777"/>
    </source>
</evidence>
<dbReference type="GO" id="GO:0006096">
    <property type="term" value="P:glycolytic process"/>
    <property type="evidence" value="ECO:0007669"/>
    <property type="project" value="UniProtKB-UniRule"/>
</dbReference>
<dbReference type="Proteomes" id="UP000230553">
    <property type="component" value="Unassembled WGS sequence"/>
</dbReference>
<feature type="binding site" evidence="7 8">
    <location>
        <begin position="83"/>
        <end position="86"/>
    </location>
    <ligand>
        <name>substrate</name>
    </ligand>
</feature>
<evidence type="ECO:0000256" key="8">
    <source>
        <dbReference type="PIRSR" id="PIRSR000724-1"/>
    </source>
</evidence>
<keyword evidence="4 7" id="KW-0547">Nucleotide-binding</keyword>
<name>A0A2M7TGA2_9BACT</name>
<comment type="caution">
    <text evidence="11">The sequence shown here is derived from an EMBL/GenBank/DDBJ whole genome shotgun (WGS) entry which is preliminary data.</text>
</comment>